<feature type="transmembrane region" description="Helical" evidence="8">
    <location>
        <begin position="44"/>
        <end position="71"/>
    </location>
</feature>
<dbReference type="SUPFAM" id="SSF103473">
    <property type="entry name" value="MFS general substrate transporter"/>
    <property type="match status" value="1"/>
</dbReference>
<evidence type="ECO:0000313" key="10">
    <source>
        <dbReference type="EMBL" id="OAM87479.1"/>
    </source>
</evidence>
<feature type="transmembrane region" description="Helical" evidence="8">
    <location>
        <begin position="366"/>
        <end position="387"/>
    </location>
</feature>
<accession>A0A178IEH6</accession>
<comment type="subcellular location">
    <subcellularLocation>
        <location evidence="1">Cell membrane</location>
        <topology evidence="1">Multi-pass membrane protein</topology>
    </subcellularLocation>
</comment>
<dbReference type="CDD" id="cd17332">
    <property type="entry name" value="MFS_MelB_like"/>
    <property type="match status" value="1"/>
</dbReference>
<dbReference type="NCBIfam" id="TIGR00792">
    <property type="entry name" value="gph"/>
    <property type="match status" value="1"/>
</dbReference>
<keyword evidence="3" id="KW-0813">Transport</keyword>
<dbReference type="RefSeq" id="WP_068772699.1">
    <property type="nucleotide sequence ID" value="NZ_CP109796.1"/>
</dbReference>
<organism evidence="10 11">
    <name type="scientific">Termitidicoccus mucosus</name>
    <dbReference type="NCBI Taxonomy" id="1184151"/>
    <lineage>
        <taxon>Bacteria</taxon>
        <taxon>Pseudomonadati</taxon>
        <taxon>Verrucomicrobiota</taxon>
        <taxon>Opitutia</taxon>
        <taxon>Opitutales</taxon>
        <taxon>Opitutaceae</taxon>
        <taxon>Termitidicoccus</taxon>
    </lineage>
</organism>
<keyword evidence="6 8" id="KW-1133">Transmembrane helix</keyword>
<evidence type="ECO:0000256" key="8">
    <source>
        <dbReference type="SAM" id="Phobius"/>
    </source>
</evidence>
<dbReference type="InterPro" id="IPR018043">
    <property type="entry name" value="Na/Gal_symport_CS"/>
</dbReference>
<dbReference type="InterPro" id="IPR036259">
    <property type="entry name" value="MFS_trans_sf"/>
</dbReference>
<dbReference type="EMBL" id="LRRQ01000171">
    <property type="protein sequence ID" value="OAM87479.1"/>
    <property type="molecule type" value="Genomic_DNA"/>
</dbReference>
<reference evidence="10 11" key="1">
    <citation type="submission" date="2016-01" db="EMBL/GenBank/DDBJ databases">
        <title>High potential of lignocellulose degradation of a new Verrucomicrobia species.</title>
        <authorList>
            <person name="Wang Y."/>
            <person name="Shi Y."/>
            <person name="Qiu Z."/>
            <person name="Liu S."/>
            <person name="Yang H."/>
        </authorList>
    </citation>
    <scope>NUCLEOTIDE SEQUENCE [LARGE SCALE GENOMIC DNA]</scope>
    <source>
        <strain evidence="10 11">TSB47</strain>
    </source>
</reference>
<evidence type="ECO:0000256" key="7">
    <source>
        <dbReference type="ARBA" id="ARBA00023136"/>
    </source>
</evidence>
<dbReference type="Pfam" id="PF13347">
    <property type="entry name" value="MFS_2"/>
    <property type="match status" value="2"/>
</dbReference>
<feature type="transmembrane region" description="Helical" evidence="8">
    <location>
        <begin position="83"/>
        <end position="100"/>
    </location>
</feature>
<comment type="similarity">
    <text evidence="2">Belongs to the sodium:galactoside symporter (TC 2.A.2) family.</text>
</comment>
<gene>
    <name evidence="10" type="ORF">AW736_23040</name>
</gene>
<evidence type="ECO:0000313" key="11">
    <source>
        <dbReference type="Proteomes" id="UP000078486"/>
    </source>
</evidence>
<dbReference type="Proteomes" id="UP000078486">
    <property type="component" value="Unassembled WGS sequence"/>
</dbReference>
<dbReference type="PANTHER" id="PTHR11328">
    <property type="entry name" value="MAJOR FACILITATOR SUPERFAMILY DOMAIN-CONTAINING PROTEIN"/>
    <property type="match status" value="1"/>
</dbReference>
<comment type="caution">
    <text evidence="10">The sequence shown here is derived from an EMBL/GenBank/DDBJ whole genome shotgun (WGS) entry which is preliminary data.</text>
</comment>
<feature type="transmembrane region" description="Helical" evidence="8">
    <location>
        <begin position="340"/>
        <end position="360"/>
    </location>
</feature>
<evidence type="ECO:0000259" key="9">
    <source>
        <dbReference type="PROSITE" id="PS50850"/>
    </source>
</evidence>
<dbReference type="Gene3D" id="1.20.1250.20">
    <property type="entry name" value="MFS general substrate transporter like domains"/>
    <property type="match status" value="2"/>
</dbReference>
<feature type="transmembrane region" description="Helical" evidence="8">
    <location>
        <begin position="226"/>
        <end position="249"/>
    </location>
</feature>
<dbReference type="STRING" id="1184151.AW736_23040"/>
<dbReference type="PROSITE" id="PS50850">
    <property type="entry name" value="MFS"/>
    <property type="match status" value="1"/>
</dbReference>
<keyword evidence="7 8" id="KW-0472">Membrane</keyword>
<name>A0A178IEH6_9BACT</name>
<dbReference type="InterPro" id="IPR039672">
    <property type="entry name" value="MFS_2"/>
</dbReference>
<dbReference type="GO" id="GO:0006814">
    <property type="term" value="P:sodium ion transport"/>
    <property type="evidence" value="ECO:0007669"/>
    <property type="project" value="InterPro"/>
</dbReference>
<feature type="domain" description="Major facilitator superfamily (MFS) profile" evidence="9">
    <location>
        <begin position="261"/>
        <end position="493"/>
    </location>
</feature>
<dbReference type="OrthoDB" id="9762557at2"/>
<dbReference type="InterPro" id="IPR020846">
    <property type="entry name" value="MFS_dom"/>
</dbReference>
<dbReference type="PANTHER" id="PTHR11328:SF24">
    <property type="entry name" value="MAJOR FACILITATOR SUPERFAMILY (MFS) PROFILE DOMAIN-CONTAINING PROTEIN"/>
    <property type="match status" value="1"/>
</dbReference>
<dbReference type="GO" id="GO:0015293">
    <property type="term" value="F:symporter activity"/>
    <property type="evidence" value="ECO:0007669"/>
    <property type="project" value="InterPro"/>
</dbReference>
<evidence type="ECO:0000256" key="4">
    <source>
        <dbReference type="ARBA" id="ARBA00022475"/>
    </source>
</evidence>
<dbReference type="GO" id="GO:0008643">
    <property type="term" value="P:carbohydrate transport"/>
    <property type="evidence" value="ECO:0007669"/>
    <property type="project" value="InterPro"/>
</dbReference>
<dbReference type="PROSITE" id="PS00872">
    <property type="entry name" value="NA_GALACTOSIDE_SYMP"/>
    <property type="match status" value="1"/>
</dbReference>
<proteinExistence type="inferred from homology"/>
<evidence type="ECO:0000256" key="5">
    <source>
        <dbReference type="ARBA" id="ARBA00022692"/>
    </source>
</evidence>
<feature type="transmembrane region" description="Helical" evidence="8">
    <location>
        <begin position="452"/>
        <end position="472"/>
    </location>
</feature>
<feature type="transmembrane region" description="Helical" evidence="8">
    <location>
        <begin position="184"/>
        <end position="205"/>
    </location>
</feature>
<evidence type="ECO:0000256" key="3">
    <source>
        <dbReference type="ARBA" id="ARBA00022448"/>
    </source>
</evidence>
<dbReference type="AlphaFoldDB" id="A0A178IEH6"/>
<feature type="transmembrane region" description="Helical" evidence="8">
    <location>
        <begin position="152"/>
        <end position="172"/>
    </location>
</feature>
<keyword evidence="11" id="KW-1185">Reference proteome</keyword>
<dbReference type="GO" id="GO:0005886">
    <property type="term" value="C:plasma membrane"/>
    <property type="evidence" value="ECO:0007669"/>
    <property type="project" value="UniProtKB-SubCell"/>
</dbReference>
<keyword evidence="10" id="KW-0762">Sugar transport</keyword>
<sequence>MSDASQKIPLREKLGYSLGDVAANFFFQSMILYQTAFYTDTVGLSAVAVGTMFLVLRLVDAVVDPIIGALADRTRTRWGKFRPWILVTAVPFGLVFWLVYLSPDFGMGGKLVYAYVTYALMMMLYSANNTPYSALMGVMTPDASERANIARYRFVAALVGQFLIQALTLPLVVKLGAGNSARGWAVTMGIFGAVIIVMYLVTFATTRERVQPPPTQKPSLGADLKAVFACGPWLVMFVLTLLVFTTLVVRGSSLNYFFNYYLDRESIRSFLDGVGLASAAGPGEITGWKSALDALGLIVKADGSNAPAVGLSFFFVAGSLIQIIGIILSKPLADRFGKKAVFITGMSVTAVATALVYFVTPTSMGLLVVLSILWPLGWGPTVPLLWVMIADVADYSEWKTTRRATGFMYAGILFALKAGLGLGGALSGWLIAAYGYVPNVAQTEHALLGIRLSATIYAAIPFVLGIICLLFYPIGKKLNLRIQEELAERRKNY</sequence>
<keyword evidence="4" id="KW-1003">Cell membrane</keyword>
<evidence type="ECO:0000256" key="2">
    <source>
        <dbReference type="ARBA" id="ARBA00009617"/>
    </source>
</evidence>
<feature type="transmembrane region" description="Helical" evidence="8">
    <location>
        <begin position="407"/>
        <end position="432"/>
    </location>
</feature>
<evidence type="ECO:0000256" key="1">
    <source>
        <dbReference type="ARBA" id="ARBA00004651"/>
    </source>
</evidence>
<feature type="transmembrane region" description="Helical" evidence="8">
    <location>
        <begin position="308"/>
        <end position="328"/>
    </location>
</feature>
<feature type="transmembrane region" description="Helical" evidence="8">
    <location>
        <begin position="112"/>
        <end position="131"/>
    </location>
</feature>
<dbReference type="InterPro" id="IPR001927">
    <property type="entry name" value="Na/Gal_symport"/>
</dbReference>
<protein>
    <submittedName>
        <fullName evidence="10">Sugar transporter</fullName>
    </submittedName>
</protein>
<evidence type="ECO:0000256" key="6">
    <source>
        <dbReference type="ARBA" id="ARBA00022989"/>
    </source>
</evidence>
<keyword evidence="5 8" id="KW-0812">Transmembrane</keyword>